<reference evidence="2 3" key="1">
    <citation type="journal article" date="2018" name="ISME J.">
        <title>Endosymbiont genomes yield clues of tubeworm success.</title>
        <authorList>
            <person name="Li Y."/>
            <person name="Liles M.R."/>
            <person name="Halanych K.M."/>
        </authorList>
    </citation>
    <scope>NUCLEOTIDE SEQUENCE [LARGE SCALE GENOMIC DNA]</scope>
    <source>
        <strain evidence="2">A1464</strain>
    </source>
</reference>
<protein>
    <submittedName>
        <fullName evidence="2">GMP synthase</fullName>
    </submittedName>
</protein>
<dbReference type="InterPro" id="IPR029062">
    <property type="entry name" value="Class_I_gatase-like"/>
</dbReference>
<sequence length="233" mass="26730">MKIGILETDIVDDKVIDEFGSYPDMFRKLLLTVDKQLSFQAYRVLDFEYPLFIDECDAYLITGSKFNAYDNDPWIGRLKEYVVELVDRRKKLIGICFGHQLIAQALTGQVEKSEKGWGVGVYSSHVIGHEKWMLPAINDFTLLLSHQDQIVKLPDSAKLIAGNEFCPNASYMISDSVLTFQGHPEFTVDYLKYIMNKRRANIGEQEYQKGIRSLSEAVDSKEVAKWIVNFIKN</sequence>
<name>A0A370DIF8_9GAMM</name>
<dbReference type="PANTHER" id="PTHR42695">
    <property type="entry name" value="GLUTAMINE AMIDOTRANSFERASE YLR126C-RELATED"/>
    <property type="match status" value="1"/>
</dbReference>
<dbReference type="InterPro" id="IPR044992">
    <property type="entry name" value="ChyE-like"/>
</dbReference>
<gene>
    <name evidence="2" type="ORF">DIZ80_04160</name>
</gene>
<accession>A0A370DIF8</accession>
<comment type="caution">
    <text evidence="2">The sequence shown here is derived from an EMBL/GenBank/DDBJ whole genome shotgun (WGS) entry which is preliminary data.</text>
</comment>
<proteinExistence type="predicted"/>
<dbReference type="PROSITE" id="PS51273">
    <property type="entry name" value="GATASE_TYPE_1"/>
    <property type="match status" value="1"/>
</dbReference>
<dbReference type="PANTHER" id="PTHR42695:SF5">
    <property type="entry name" value="GLUTAMINE AMIDOTRANSFERASE YLR126C-RELATED"/>
    <property type="match status" value="1"/>
</dbReference>
<dbReference type="Proteomes" id="UP000254266">
    <property type="component" value="Unassembled WGS sequence"/>
</dbReference>
<dbReference type="EMBL" id="QFXC01000007">
    <property type="protein sequence ID" value="RDH84671.1"/>
    <property type="molecule type" value="Genomic_DNA"/>
</dbReference>
<evidence type="ECO:0000313" key="3">
    <source>
        <dbReference type="Proteomes" id="UP000254266"/>
    </source>
</evidence>
<evidence type="ECO:0000313" key="2">
    <source>
        <dbReference type="EMBL" id="RDH84671.1"/>
    </source>
</evidence>
<organism evidence="2 3">
    <name type="scientific">endosymbiont of Galathealinum brachiosum</name>
    <dbReference type="NCBI Taxonomy" id="2200906"/>
    <lineage>
        <taxon>Bacteria</taxon>
        <taxon>Pseudomonadati</taxon>
        <taxon>Pseudomonadota</taxon>
        <taxon>Gammaproteobacteria</taxon>
        <taxon>sulfur-oxidizing symbionts</taxon>
    </lineage>
</organism>
<dbReference type="Pfam" id="PF00117">
    <property type="entry name" value="GATase"/>
    <property type="match status" value="1"/>
</dbReference>
<dbReference type="Gene3D" id="3.40.50.880">
    <property type="match status" value="1"/>
</dbReference>
<dbReference type="SUPFAM" id="SSF52317">
    <property type="entry name" value="Class I glutamine amidotransferase-like"/>
    <property type="match status" value="1"/>
</dbReference>
<feature type="domain" description="Glutamine amidotransferase" evidence="1">
    <location>
        <begin position="70"/>
        <end position="188"/>
    </location>
</feature>
<dbReference type="GO" id="GO:0005829">
    <property type="term" value="C:cytosol"/>
    <property type="evidence" value="ECO:0007669"/>
    <property type="project" value="TreeGrafter"/>
</dbReference>
<dbReference type="AlphaFoldDB" id="A0A370DIF8"/>
<evidence type="ECO:0000259" key="1">
    <source>
        <dbReference type="Pfam" id="PF00117"/>
    </source>
</evidence>
<dbReference type="InterPro" id="IPR017926">
    <property type="entry name" value="GATASE"/>
</dbReference>
<dbReference type="CDD" id="cd01741">
    <property type="entry name" value="GATase1_1"/>
    <property type="match status" value="1"/>
</dbReference>
<keyword evidence="3" id="KW-1185">Reference proteome</keyword>